<evidence type="ECO:0000256" key="3">
    <source>
        <dbReference type="ARBA" id="ARBA00023295"/>
    </source>
</evidence>
<dbReference type="PRINTS" id="PR00745">
    <property type="entry name" value="GLHYDRLASE39"/>
</dbReference>
<sequence length="497" mass="56942">MNISIDVKENDRAVFNNKVDFCIGTGRMGLALQKEYFEQLRYVQKEIGFKHIRGHGLFTDDMAIYHEYEENGETKVEYNFTYLDLVMDSYKELGIRPFLELGFMPKKLASGEQTIFYWKGCTTPPKDYSRWCGLVTATLSHLVQRYGEVAYEFPIEVWNEPNLPGFWYKADMNEYFKLFKETFNAIKALDQRFKVGGPAICGVRDREWISAFLSFCREQGIKLDFVTRHHYTTENPEHEGHYGYAKLMNAEAGFENLQSTRDIVDSFEEFKGLPIHLTEVNTSYIPNCPIHDTNLNAAFYAEQLSRLGDVNQSYSYWTFGDIFEEQGVPFSPFHGGFGLVANRCIPKPTFYTFKFYKDLAGECVHKDRNSVIVKTESGYRGIVWNACPMGADETINMHISLPASGEYSLVYKTVDEATCNPLKLWHDMGEPQSLSEEQAELLRSAAKPLVTSERLAADQTLEIKLTLTKNAVIYFEAKSSVLTPDRGFDYTRATTGM</sequence>
<comment type="caution">
    <text evidence="6">The sequence shown here is derived from an EMBL/GenBank/DDBJ whole genome shotgun (WGS) entry which is preliminary data.</text>
</comment>
<dbReference type="Gene3D" id="3.20.20.80">
    <property type="entry name" value="Glycosidases"/>
    <property type="match status" value="1"/>
</dbReference>
<dbReference type="GO" id="GO:0004553">
    <property type="term" value="F:hydrolase activity, hydrolyzing O-glycosyl compounds"/>
    <property type="evidence" value="ECO:0007669"/>
    <property type="project" value="InterPro"/>
</dbReference>
<name>A0A9D1EMP4_9FIRM</name>
<feature type="domain" description="Glycosyl hydrolases family 39 N-terminal catalytic" evidence="5">
    <location>
        <begin position="3"/>
        <end position="453"/>
    </location>
</feature>
<evidence type="ECO:0000256" key="2">
    <source>
        <dbReference type="ARBA" id="ARBA00022801"/>
    </source>
</evidence>
<dbReference type="Proteomes" id="UP000823982">
    <property type="component" value="Unassembled WGS sequence"/>
</dbReference>
<keyword evidence="3" id="KW-0326">Glycosidase</keyword>
<gene>
    <name evidence="6" type="ORF">IAD01_01320</name>
</gene>
<dbReference type="AlphaFoldDB" id="A0A9D1EMP4"/>
<accession>A0A9D1EMP4</accession>
<evidence type="ECO:0000256" key="1">
    <source>
        <dbReference type="ARBA" id="ARBA00008875"/>
    </source>
</evidence>
<dbReference type="SUPFAM" id="SSF51011">
    <property type="entry name" value="Glycosyl hydrolase domain"/>
    <property type="match status" value="1"/>
</dbReference>
<dbReference type="EMBL" id="DVIR01000011">
    <property type="protein sequence ID" value="HIS24034.1"/>
    <property type="molecule type" value="Genomic_DNA"/>
</dbReference>
<comment type="similarity">
    <text evidence="1">Belongs to the glycosyl hydrolase 39 family.</text>
</comment>
<dbReference type="Pfam" id="PF01229">
    <property type="entry name" value="Glyco_hydro_39"/>
    <property type="match status" value="1"/>
</dbReference>
<organism evidence="6 7">
    <name type="scientific">Candidatus Faeciplasma gallinarum</name>
    <dbReference type="NCBI Taxonomy" id="2840799"/>
    <lineage>
        <taxon>Bacteria</taxon>
        <taxon>Bacillati</taxon>
        <taxon>Bacillota</taxon>
        <taxon>Clostridia</taxon>
        <taxon>Eubacteriales</taxon>
        <taxon>Oscillospiraceae</taxon>
        <taxon>Oscillospiraceae incertae sedis</taxon>
        <taxon>Candidatus Faeciplasma</taxon>
    </lineage>
</organism>
<dbReference type="GO" id="GO:0005975">
    <property type="term" value="P:carbohydrate metabolic process"/>
    <property type="evidence" value="ECO:0007669"/>
    <property type="project" value="InterPro"/>
</dbReference>
<evidence type="ECO:0000256" key="4">
    <source>
        <dbReference type="PIRSR" id="PIRSR600514-1"/>
    </source>
</evidence>
<dbReference type="InterPro" id="IPR051923">
    <property type="entry name" value="Glycosyl_Hydrolase_39"/>
</dbReference>
<reference evidence="6" key="1">
    <citation type="submission" date="2020-10" db="EMBL/GenBank/DDBJ databases">
        <authorList>
            <person name="Gilroy R."/>
        </authorList>
    </citation>
    <scope>NUCLEOTIDE SEQUENCE</scope>
    <source>
        <strain evidence="6">CHK157-1446</strain>
    </source>
</reference>
<evidence type="ECO:0000313" key="7">
    <source>
        <dbReference type="Proteomes" id="UP000823982"/>
    </source>
</evidence>
<dbReference type="InterPro" id="IPR000514">
    <property type="entry name" value="Glyco_hydro_39"/>
</dbReference>
<proteinExistence type="inferred from homology"/>
<dbReference type="PANTHER" id="PTHR12631:SF10">
    <property type="entry name" value="BETA-XYLOSIDASE-LIKE PROTEIN-RELATED"/>
    <property type="match status" value="1"/>
</dbReference>
<dbReference type="InterPro" id="IPR017853">
    <property type="entry name" value="GH"/>
</dbReference>
<protein>
    <submittedName>
        <fullName evidence="6">Xylan 1,4-beta-xylosidase</fullName>
    </submittedName>
</protein>
<evidence type="ECO:0000259" key="5">
    <source>
        <dbReference type="Pfam" id="PF01229"/>
    </source>
</evidence>
<dbReference type="SUPFAM" id="SSF51445">
    <property type="entry name" value="(Trans)glycosidases"/>
    <property type="match status" value="1"/>
</dbReference>
<evidence type="ECO:0000313" key="6">
    <source>
        <dbReference type="EMBL" id="HIS24034.1"/>
    </source>
</evidence>
<keyword evidence="2" id="KW-0378">Hydrolase</keyword>
<dbReference type="Gene3D" id="2.60.40.1500">
    <property type="entry name" value="Glycosyl hydrolase domain, family 39"/>
    <property type="match status" value="1"/>
</dbReference>
<reference evidence="6" key="2">
    <citation type="journal article" date="2021" name="PeerJ">
        <title>Extensive microbial diversity within the chicken gut microbiome revealed by metagenomics and culture.</title>
        <authorList>
            <person name="Gilroy R."/>
            <person name="Ravi A."/>
            <person name="Getino M."/>
            <person name="Pursley I."/>
            <person name="Horton D.L."/>
            <person name="Alikhan N.F."/>
            <person name="Baker D."/>
            <person name="Gharbi K."/>
            <person name="Hall N."/>
            <person name="Watson M."/>
            <person name="Adriaenssens E.M."/>
            <person name="Foster-Nyarko E."/>
            <person name="Jarju S."/>
            <person name="Secka A."/>
            <person name="Antonio M."/>
            <person name="Oren A."/>
            <person name="Chaudhuri R.R."/>
            <person name="La Ragione R."/>
            <person name="Hildebrand F."/>
            <person name="Pallen M.J."/>
        </authorList>
    </citation>
    <scope>NUCLEOTIDE SEQUENCE</scope>
    <source>
        <strain evidence="6">CHK157-1446</strain>
    </source>
</reference>
<dbReference type="PANTHER" id="PTHR12631">
    <property type="entry name" value="ALPHA-L-IDURONIDASE"/>
    <property type="match status" value="1"/>
</dbReference>
<dbReference type="InterPro" id="IPR049166">
    <property type="entry name" value="GH39_cat"/>
</dbReference>
<feature type="active site" description="Proton donor" evidence="4">
    <location>
        <position position="160"/>
    </location>
</feature>